<dbReference type="AlphaFoldDB" id="A0A085JJI1"/>
<protein>
    <recommendedName>
        <fullName evidence="3">Thiamine-binding periplasmic protein</fullName>
    </recommendedName>
</protein>
<reference evidence="8 9" key="1">
    <citation type="submission" date="2014-05" db="EMBL/GenBank/DDBJ databases">
        <title>ATOL: Assembling a taxonomically balanced genome-scale reconstruction of the evolutionary history of the Enterobacteriaceae.</title>
        <authorList>
            <person name="Plunkett G.III."/>
            <person name="Neeno-Eckwall E.C."/>
            <person name="Glasner J.D."/>
            <person name="Perna N.T."/>
        </authorList>
    </citation>
    <scope>NUCLEOTIDE SEQUENCE [LARGE SCALE GENOMIC DNA]</scope>
    <source>
        <strain evidence="8 9">ATCC 33301</strain>
    </source>
</reference>
<dbReference type="SUPFAM" id="SSF53850">
    <property type="entry name" value="Periplasmic binding protein-like II"/>
    <property type="match status" value="1"/>
</dbReference>
<evidence type="ECO:0000256" key="3">
    <source>
        <dbReference type="ARBA" id="ARBA00019815"/>
    </source>
</evidence>
<evidence type="ECO:0000313" key="9">
    <source>
        <dbReference type="Proteomes" id="UP000028602"/>
    </source>
</evidence>
<dbReference type="eggNOG" id="COG4143">
    <property type="taxonomic scope" value="Bacteria"/>
</dbReference>
<organism evidence="8 9">
    <name type="scientific">Tatumella ptyseos ATCC 33301</name>
    <dbReference type="NCBI Taxonomy" id="1005995"/>
    <lineage>
        <taxon>Bacteria</taxon>
        <taxon>Pseudomonadati</taxon>
        <taxon>Pseudomonadota</taxon>
        <taxon>Gammaproteobacteria</taxon>
        <taxon>Enterobacterales</taxon>
        <taxon>Erwiniaceae</taxon>
        <taxon>Tatumella</taxon>
    </lineage>
</organism>
<dbReference type="PANTHER" id="PTHR30006:SF3">
    <property type="entry name" value="THIAMINE-BINDING PERIPLASMIC PROTEIN"/>
    <property type="match status" value="1"/>
</dbReference>
<comment type="similarity">
    <text evidence="2">Belongs to the bacterial solute-binding protein 1 family.</text>
</comment>
<dbReference type="PANTHER" id="PTHR30006">
    <property type="entry name" value="THIAMINE-BINDING PERIPLASMIC PROTEIN-RELATED"/>
    <property type="match status" value="1"/>
</dbReference>
<evidence type="ECO:0000256" key="2">
    <source>
        <dbReference type="ARBA" id="ARBA00008520"/>
    </source>
</evidence>
<feature type="signal peptide" evidence="7">
    <location>
        <begin position="1"/>
        <end position="18"/>
    </location>
</feature>
<comment type="caution">
    <text evidence="8">The sequence shown here is derived from an EMBL/GenBank/DDBJ whole genome shotgun (WGS) entry which is preliminary data.</text>
</comment>
<dbReference type="InterPro" id="IPR006059">
    <property type="entry name" value="SBP"/>
</dbReference>
<accession>A0A085JJI1</accession>
<feature type="chain" id="PRO_5001793697" description="Thiamine-binding periplasmic protein" evidence="7">
    <location>
        <begin position="19"/>
        <end position="328"/>
    </location>
</feature>
<keyword evidence="5 7" id="KW-0732">Signal</keyword>
<evidence type="ECO:0000256" key="4">
    <source>
        <dbReference type="ARBA" id="ARBA00022448"/>
    </source>
</evidence>
<evidence type="ECO:0000256" key="6">
    <source>
        <dbReference type="ARBA" id="ARBA00022764"/>
    </source>
</evidence>
<dbReference type="NCBIfam" id="TIGR01254">
    <property type="entry name" value="sfuA"/>
    <property type="match status" value="1"/>
</dbReference>
<keyword evidence="9" id="KW-1185">Reference proteome</keyword>
<dbReference type="InterPro" id="IPR005948">
    <property type="entry name" value="ThiB-like"/>
</dbReference>
<dbReference type="OrthoDB" id="8013425at2"/>
<evidence type="ECO:0000256" key="5">
    <source>
        <dbReference type="ARBA" id="ARBA00022729"/>
    </source>
</evidence>
<gene>
    <name evidence="8" type="primary">thiB</name>
    <name evidence="8" type="ORF">GTPT_1160</name>
</gene>
<dbReference type="GO" id="GO:0030975">
    <property type="term" value="F:thiamine binding"/>
    <property type="evidence" value="ECO:0007669"/>
    <property type="project" value="InterPro"/>
</dbReference>
<evidence type="ECO:0000313" key="8">
    <source>
        <dbReference type="EMBL" id="KFD20627.1"/>
    </source>
</evidence>
<dbReference type="EMBL" id="JMPR01000020">
    <property type="protein sequence ID" value="KFD20627.1"/>
    <property type="molecule type" value="Genomic_DNA"/>
</dbReference>
<keyword evidence="6" id="KW-0574">Periplasm</keyword>
<name>A0A085JJI1_9GAMM</name>
<dbReference type="GO" id="GO:0030288">
    <property type="term" value="C:outer membrane-bounded periplasmic space"/>
    <property type="evidence" value="ECO:0007669"/>
    <property type="project" value="InterPro"/>
</dbReference>
<dbReference type="Pfam" id="PF01547">
    <property type="entry name" value="SBP_bac_1"/>
    <property type="match status" value="1"/>
</dbReference>
<dbReference type="GO" id="GO:0015888">
    <property type="term" value="P:thiamine transport"/>
    <property type="evidence" value="ECO:0007669"/>
    <property type="project" value="InterPro"/>
</dbReference>
<comment type="subcellular location">
    <subcellularLocation>
        <location evidence="1">Periplasm</location>
    </subcellularLocation>
</comment>
<dbReference type="Gene3D" id="3.40.190.10">
    <property type="entry name" value="Periplasmic binding protein-like II"/>
    <property type="match status" value="2"/>
</dbReference>
<sequence length="328" mass="36363">MLKKILPVLLVVCTPALAAKPVLTVYTYDSFSSDWGPGPAVKKAFEAHCGCELKYVALGDGVALLNRLRMEGRHSKADVVVGLDNNLLDSAEKTGLFAPSDVSTGQLTVPGGWTSKTFVPYDYGYFAFVYNKKTLKNPPTSLKQLVESPEKWRVIYEDPRTSTPGLGLLLWMQKVYGDNAPAAWKKLAAKTVTVTRGWSEAYSLFLKGESDLVLSYTTSPAYHIIEEHNNNYAAADFSEGHYMEVEVAARLKNSPQPALAKAFMQFVTSPDFQKTLPEGNWMYPVIKMPLPAGYQQLVTPKTALQYSPEQVAEHREAWVDAWQNAVSQ</sequence>
<dbReference type="Proteomes" id="UP000028602">
    <property type="component" value="Unassembled WGS sequence"/>
</dbReference>
<dbReference type="RefSeq" id="WP_029990243.1">
    <property type="nucleotide sequence ID" value="NZ_ATMJ01000019.1"/>
</dbReference>
<proteinExistence type="inferred from homology"/>
<evidence type="ECO:0000256" key="1">
    <source>
        <dbReference type="ARBA" id="ARBA00004418"/>
    </source>
</evidence>
<dbReference type="NCBIfam" id="TIGR01276">
    <property type="entry name" value="thiB"/>
    <property type="match status" value="1"/>
</dbReference>
<evidence type="ECO:0000256" key="7">
    <source>
        <dbReference type="SAM" id="SignalP"/>
    </source>
</evidence>
<dbReference type="GO" id="GO:0030976">
    <property type="term" value="F:thiamine pyrophosphate binding"/>
    <property type="evidence" value="ECO:0007669"/>
    <property type="project" value="TreeGrafter"/>
</dbReference>
<keyword evidence="4" id="KW-0813">Transport</keyword>
<dbReference type="CDD" id="cd13545">
    <property type="entry name" value="PBP2_TbpA"/>
    <property type="match status" value="1"/>
</dbReference>
<dbReference type="InterPro" id="IPR005967">
    <property type="entry name" value="ThiB"/>
</dbReference>